<dbReference type="SMART" id="SM00594">
    <property type="entry name" value="UAS"/>
    <property type="match status" value="1"/>
</dbReference>
<dbReference type="InterPro" id="IPR001012">
    <property type="entry name" value="UBX_dom"/>
</dbReference>
<feature type="domain" description="UBX" evidence="3">
    <location>
        <begin position="408"/>
        <end position="504"/>
    </location>
</feature>
<dbReference type="InterPro" id="IPR006577">
    <property type="entry name" value="UAS"/>
</dbReference>
<evidence type="ECO:0000259" key="3">
    <source>
        <dbReference type="PROSITE" id="PS50033"/>
    </source>
</evidence>
<dbReference type="CDD" id="cd01767">
    <property type="entry name" value="UBX"/>
    <property type="match status" value="1"/>
</dbReference>
<dbReference type="GO" id="GO:0005783">
    <property type="term" value="C:endoplasmic reticulum"/>
    <property type="evidence" value="ECO:0007669"/>
    <property type="project" value="TreeGrafter"/>
</dbReference>
<feature type="region of interest" description="Disordered" evidence="2">
    <location>
        <begin position="49"/>
        <end position="105"/>
    </location>
</feature>
<protein>
    <recommendedName>
        <fullName evidence="3">UBX domain-containing protein</fullName>
    </recommendedName>
</protein>
<comment type="caution">
    <text evidence="4">The sequence shown here is derived from an EMBL/GenBank/DDBJ whole genome shotgun (WGS) entry which is preliminary data.</text>
</comment>
<organism evidence="4 5">
    <name type="scientific">Trichomonascus ciferrii</name>
    <dbReference type="NCBI Taxonomy" id="44093"/>
    <lineage>
        <taxon>Eukaryota</taxon>
        <taxon>Fungi</taxon>
        <taxon>Dikarya</taxon>
        <taxon>Ascomycota</taxon>
        <taxon>Saccharomycotina</taxon>
        <taxon>Dipodascomycetes</taxon>
        <taxon>Dipodascales</taxon>
        <taxon>Trichomonascaceae</taxon>
        <taxon>Trichomonascus</taxon>
        <taxon>Trichomonascus ciferrii complex</taxon>
    </lineage>
</organism>
<dbReference type="InterPro" id="IPR009060">
    <property type="entry name" value="UBA-like_sf"/>
</dbReference>
<keyword evidence="5" id="KW-1185">Reference proteome</keyword>
<dbReference type="GO" id="GO:0036503">
    <property type="term" value="P:ERAD pathway"/>
    <property type="evidence" value="ECO:0007669"/>
    <property type="project" value="TreeGrafter"/>
</dbReference>
<evidence type="ECO:0000256" key="2">
    <source>
        <dbReference type="SAM" id="MobiDB-lite"/>
    </source>
</evidence>
<keyword evidence="1" id="KW-0175">Coiled coil</keyword>
<dbReference type="PROSITE" id="PS50033">
    <property type="entry name" value="UBX"/>
    <property type="match status" value="1"/>
</dbReference>
<dbReference type="Gene3D" id="1.10.8.10">
    <property type="entry name" value="DNA helicase RuvA subunit, C-terminal domain"/>
    <property type="match status" value="1"/>
</dbReference>
<gene>
    <name evidence="4" type="ORF">TRICI_006598</name>
</gene>
<dbReference type="InterPro" id="IPR036249">
    <property type="entry name" value="Thioredoxin-like_sf"/>
</dbReference>
<dbReference type="Gene3D" id="3.40.30.10">
    <property type="entry name" value="Glutaredoxin"/>
    <property type="match status" value="1"/>
</dbReference>
<accession>A0A642UMX5</accession>
<dbReference type="SUPFAM" id="SSF52833">
    <property type="entry name" value="Thioredoxin-like"/>
    <property type="match status" value="1"/>
</dbReference>
<dbReference type="InterPro" id="IPR029071">
    <property type="entry name" value="Ubiquitin-like_domsf"/>
</dbReference>
<dbReference type="Gene3D" id="3.10.20.90">
    <property type="entry name" value="Phosphatidylinositol 3-kinase Catalytic Subunit, Chain A, domain 1"/>
    <property type="match status" value="1"/>
</dbReference>
<evidence type="ECO:0000313" key="5">
    <source>
        <dbReference type="Proteomes" id="UP000761534"/>
    </source>
</evidence>
<dbReference type="OrthoDB" id="1026733at2759"/>
<dbReference type="Pfam" id="PF14555">
    <property type="entry name" value="UBA_4"/>
    <property type="match status" value="1"/>
</dbReference>
<dbReference type="SUPFAM" id="SSF46934">
    <property type="entry name" value="UBA-like"/>
    <property type="match status" value="1"/>
</dbReference>
<evidence type="ECO:0000256" key="1">
    <source>
        <dbReference type="ARBA" id="ARBA00023054"/>
    </source>
</evidence>
<evidence type="ECO:0000313" key="4">
    <source>
        <dbReference type="EMBL" id="KAA8898280.1"/>
    </source>
</evidence>
<dbReference type="SMART" id="SM00166">
    <property type="entry name" value="UBX"/>
    <property type="match status" value="1"/>
</dbReference>
<dbReference type="SUPFAM" id="SSF54236">
    <property type="entry name" value="Ubiquitin-like"/>
    <property type="match status" value="1"/>
</dbReference>
<dbReference type="GO" id="GO:0043130">
    <property type="term" value="F:ubiquitin binding"/>
    <property type="evidence" value="ECO:0007669"/>
    <property type="project" value="TreeGrafter"/>
</dbReference>
<proteinExistence type="predicted"/>
<dbReference type="Proteomes" id="UP000761534">
    <property type="component" value="Unassembled WGS sequence"/>
</dbReference>
<dbReference type="CDD" id="cd14273">
    <property type="entry name" value="UBA_TAP-C_like"/>
    <property type="match status" value="1"/>
</dbReference>
<dbReference type="EMBL" id="SWFS01000548">
    <property type="protein sequence ID" value="KAA8898280.1"/>
    <property type="molecule type" value="Genomic_DNA"/>
</dbReference>
<reference evidence="4" key="1">
    <citation type="journal article" date="2019" name="G3 (Bethesda)">
        <title>Genome Assemblies of Two Rare Opportunistic Yeast Pathogens: Diutina rugosa (syn. Candida rugosa) and Trichomonascus ciferrii (syn. Candida ciferrii).</title>
        <authorList>
            <person name="Mixao V."/>
            <person name="Saus E."/>
            <person name="Hansen A.P."/>
            <person name="Lass-Florl C."/>
            <person name="Gabaldon T."/>
        </authorList>
    </citation>
    <scope>NUCLEOTIDE SEQUENCE</scope>
    <source>
        <strain evidence="4">CBS 4856</strain>
    </source>
</reference>
<feature type="region of interest" description="Disordered" evidence="2">
    <location>
        <begin position="333"/>
        <end position="381"/>
    </location>
</feature>
<dbReference type="VEuPathDB" id="FungiDB:TRICI_006598"/>
<name>A0A642UMX5_9ASCO</name>
<dbReference type="InterPro" id="IPR050730">
    <property type="entry name" value="UBX_domain-protein"/>
</dbReference>
<dbReference type="AlphaFoldDB" id="A0A642UMX5"/>
<dbReference type="Pfam" id="PF00789">
    <property type="entry name" value="UBX"/>
    <property type="match status" value="1"/>
</dbReference>
<dbReference type="PANTHER" id="PTHR23322">
    <property type="entry name" value="FAS-ASSOCIATED PROTEIN"/>
    <property type="match status" value="1"/>
</dbReference>
<dbReference type="PANTHER" id="PTHR23322:SF1">
    <property type="entry name" value="FAS-ASSOCIATED FACTOR 2"/>
    <property type="match status" value="1"/>
</dbReference>
<sequence length="517" mass="58844">MAELSAEQETSLATFMEITNWEGGRDDAVRLLESSNWNVETAVMLHFDGGVEQAPPSPPPRPPQMGGSSGNSARSAPTSLMEELHSAQPVEDEAPRVGSATPPVYRPRENSGFSIIQTVLSSPLILGYKMFNSLLYLLSWLFPFLPRLTGYYPANRNATRSEYSGSSGEAAAARFVQDFEETYRTGQSDHLPPFFKGGYTQAFDHAKANLRYLVVVLLSDEHDLTPKFCREALLAGPMLDFLNRSDMVLWAGDVKNSEAYQVANGLQATSFPFVCLIAPSPKTPTSNLLVMSVLTRIKGLTDPSRLLSILEEKVETHQPKLMSLVLDKQERDMSRRLREEQDSAYERSLAADRERERRAREDQEAREREEQRQKQQEEEKQERERLSAQWRRWRTRQLRQKLDQLQNSTERLARVSLRLLTGERVVQKFDPSDSVEEIYAFVECYHELQKPNDESEYDDLDKPEGYTHKYTFELVSPMPRKVLAPDTALLIRDENTVWPNGSLVVEIGDDSDDDEEG</sequence>